<dbReference type="InterPro" id="IPR002155">
    <property type="entry name" value="Thiolase"/>
</dbReference>
<sequence>MTGTASAFSAADLAVQCGQQLLIRQPVPGEAIGMVLVATAPSEVEGDLARETVQRLDLPATCQTFTLRDTCGAGMQALNLGLCMVREGQQDVVLVGGADVPSRAPMVYRSEASSWFSEVASRRAPLARVKALADGHPEYLLPVRAPGRSADGPASNPSAIRAAEAAAYRFGIDRASADAYAAQSHARLSDAMTAGRTDAEVVPRFGADGTVSARDCALARVSAERLSRLTPASGSPFGSVTTGNAAVPGEGACWLMIASDAAVDAFGLTPLAKVTDSGIAAVRAADAGLAPAIAALSLIDRNDWTSDDVGLWEIKETMAAQVLACAAAFSDEAFCRDTLGDDRAVGAIDPETLNVDGGAIALGLPVGADCCRMVLHLAHALRTRGAKKGVAMAAIGGGQGASILLETV</sequence>
<evidence type="ECO:0000256" key="2">
    <source>
        <dbReference type="ARBA" id="ARBA00022679"/>
    </source>
</evidence>
<evidence type="ECO:0000256" key="4">
    <source>
        <dbReference type="RuleBase" id="RU003557"/>
    </source>
</evidence>
<dbReference type="NCBIfam" id="TIGR01930">
    <property type="entry name" value="AcCoA-C-Actrans"/>
    <property type="match status" value="1"/>
</dbReference>
<gene>
    <name evidence="7" type="ORF">SSE37_21325</name>
</gene>
<evidence type="ECO:0000256" key="3">
    <source>
        <dbReference type="ARBA" id="ARBA00023315"/>
    </source>
</evidence>
<dbReference type="eggNOG" id="COG0183">
    <property type="taxonomic scope" value="Bacteria"/>
</dbReference>
<dbReference type="Pfam" id="PF02803">
    <property type="entry name" value="Thiolase_C"/>
    <property type="match status" value="1"/>
</dbReference>
<dbReference type="GO" id="GO:0003985">
    <property type="term" value="F:acetyl-CoA C-acetyltransferase activity"/>
    <property type="evidence" value="ECO:0007669"/>
    <property type="project" value="UniProtKB-EC"/>
</dbReference>
<evidence type="ECO:0000313" key="7">
    <source>
        <dbReference type="EMBL" id="EBA07382.1"/>
    </source>
</evidence>
<dbReference type="PANTHER" id="PTHR18919">
    <property type="entry name" value="ACETYL-COA C-ACYLTRANSFERASE"/>
    <property type="match status" value="1"/>
</dbReference>
<organism evidence="7 8">
    <name type="scientific">Sagittula stellata (strain ATCC 700073 / DSM 11524 / E-37)</name>
    <dbReference type="NCBI Taxonomy" id="388399"/>
    <lineage>
        <taxon>Bacteria</taxon>
        <taxon>Pseudomonadati</taxon>
        <taxon>Pseudomonadota</taxon>
        <taxon>Alphaproteobacteria</taxon>
        <taxon>Rhodobacterales</taxon>
        <taxon>Roseobacteraceae</taxon>
        <taxon>Sagittula</taxon>
    </lineage>
</organism>
<comment type="similarity">
    <text evidence="1 4">Belongs to the thiolase-like superfamily. Thiolase family.</text>
</comment>
<evidence type="ECO:0000259" key="6">
    <source>
        <dbReference type="Pfam" id="PF02803"/>
    </source>
</evidence>
<keyword evidence="3 4" id="KW-0012">Acyltransferase</keyword>
<dbReference type="AlphaFoldDB" id="A3K5J3"/>
<dbReference type="Gene3D" id="3.40.47.10">
    <property type="match status" value="1"/>
</dbReference>
<evidence type="ECO:0000259" key="5">
    <source>
        <dbReference type="Pfam" id="PF00108"/>
    </source>
</evidence>
<feature type="domain" description="Thiolase C-terminal" evidence="6">
    <location>
        <begin position="268"/>
        <end position="406"/>
    </location>
</feature>
<dbReference type="EC" id="2.3.1.9" evidence="7"/>
<dbReference type="SUPFAM" id="SSF53901">
    <property type="entry name" value="Thiolase-like"/>
    <property type="match status" value="1"/>
</dbReference>
<name>A3K5J3_SAGS3</name>
<reference evidence="7 8" key="1">
    <citation type="submission" date="2006-06" db="EMBL/GenBank/DDBJ databases">
        <authorList>
            <person name="Moran M.A."/>
            <person name="Ferriera S."/>
            <person name="Johnson J."/>
            <person name="Kravitz S."/>
            <person name="Beeson K."/>
            <person name="Sutton G."/>
            <person name="Rogers Y.-H."/>
            <person name="Friedman R."/>
            <person name="Frazier M."/>
            <person name="Venter J.C."/>
        </authorList>
    </citation>
    <scope>NUCLEOTIDE SEQUENCE [LARGE SCALE GENOMIC DNA]</scope>
    <source>
        <strain evidence="7 8">E-37</strain>
    </source>
</reference>
<keyword evidence="2 4" id="KW-0808">Transferase</keyword>
<dbReference type="Pfam" id="PF00108">
    <property type="entry name" value="Thiolase_N"/>
    <property type="match status" value="1"/>
</dbReference>
<protein>
    <submittedName>
        <fullName evidence="7">Acetyl-CoA acetyltransferase</fullName>
        <ecNumber evidence="7">2.3.1.9</ecNumber>
    </submittedName>
</protein>
<keyword evidence="8" id="KW-1185">Reference proteome</keyword>
<proteinExistence type="inferred from homology"/>
<accession>A3K5J3</accession>
<dbReference type="PIRSF" id="PIRSF000429">
    <property type="entry name" value="Ac-CoA_Ac_transf"/>
    <property type="match status" value="1"/>
</dbReference>
<dbReference type="InterPro" id="IPR020617">
    <property type="entry name" value="Thiolase_C"/>
</dbReference>
<dbReference type="PANTHER" id="PTHR18919:SF151">
    <property type="entry name" value="BLR2427 PROTEIN"/>
    <property type="match status" value="1"/>
</dbReference>
<dbReference type="InterPro" id="IPR016039">
    <property type="entry name" value="Thiolase-like"/>
</dbReference>
<evidence type="ECO:0000256" key="1">
    <source>
        <dbReference type="ARBA" id="ARBA00010982"/>
    </source>
</evidence>
<dbReference type="InterPro" id="IPR020616">
    <property type="entry name" value="Thiolase_N"/>
</dbReference>
<dbReference type="Proteomes" id="UP000005713">
    <property type="component" value="Unassembled WGS sequence"/>
</dbReference>
<feature type="domain" description="Thiolase N-terminal" evidence="5">
    <location>
        <begin position="3"/>
        <end position="259"/>
    </location>
</feature>
<comment type="caution">
    <text evidence="7">The sequence shown here is derived from an EMBL/GenBank/DDBJ whole genome shotgun (WGS) entry which is preliminary data.</text>
</comment>
<evidence type="ECO:0000313" key="8">
    <source>
        <dbReference type="Proteomes" id="UP000005713"/>
    </source>
</evidence>
<dbReference type="EMBL" id="AAYA01000009">
    <property type="protein sequence ID" value="EBA07382.1"/>
    <property type="molecule type" value="Genomic_DNA"/>
</dbReference>